<dbReference type="AlphaFoldDB" id="A0A6M5Z190"/>
<sequence>MCEWEEPATHNAQVQPECIVSAGPRIEDAARTILPDLATNANANVAQRPDIP</sequence>
<evidence type="ECO:0000313" key="2">
    <source>
        <dbReference type="Proteomes" id="UP000503447"/>
    </source>
</evidence>
<organism evidence="1 2">
    <name type="scientific">Frigoriglobus tundricola</name>
    <dbReference type="NCBI Taxonomy" id="2774151"/>
    <lineage>
        <taxon>Bacteria</taxon>
        <taxon>Pseudomonadati</taxon>
        <taxon>Planctomycetota</taxon>
        <taxon>Planctomycetia</taxon>
        <taxon>Gemmatales</taxon>
        <taxon>Gemmataceae</taxon>
        <taxon>Frigoriglobus</taxon>
    </lineage>
</organism>
<reference evidence="2" key="1">
    <citation type="submission" date="2020-05" db="EMBL/GenBank/DDBJ databases">
        <title>Frigoriglobus tundricola gen. nov., sp. nov., a psychrotolerant cellulolytic planctomycete of the family Gemmataceae with two divergent copies of 16S rRNA gene.</title>
        <authorList>
            <person name="Kulichevskaya I.S."/>
            <person name="Ivanova A.A."/>
            <person name="Naumoff D.G."/>
            <person name="Beletsky A.V."/>
            <person name="Rijpstra W.I.C."/>
            <person name="Sinninghe Damste J.S."/>
            <person name="Mardanov A.V."/>
            <person name="Ravin N.V."/>
            <person name="Dedysh S.N."/>
        </authorList>
    </citation>
    <scope>NUCLEOTIDE SEQUENCE [LARGE SCALE GENOMIC DNA]</scope>
    <source>
        <strain evidence="2">PL17</strain>
    </source>
</reference>
<dbReference type="EMBL" id="CP053452">
    <property type="protein sequence ID" value="QJW99410.1"/>
    <property type="molecule type" value="Genomic_DNA"/>
</dbReference>
<protein>
    <submittedName>
        <fullName evidence="1">Uncharacterized protein</fullName>
    </submittedName>
</protein>
<dbReference type="Proteomes" id="UP000503447">
    <property type="component" value="Chromosome"/>
</dbReference>
<keyword evidence="2" id="KW-1185">Reference proteome</keyword>
<accession>A0A6M5Z190</accession>
<proteinExistence type="predicted"/>
<name>A0A6M5Z190_9BACT</name>
<evidence type="ECO:0000313" key="1">
    <source>
        <dbReference type="EMBL" id="QJW99410.1"/>
    </source>
</evidence>
<gene>
    <name evidence="1" type="ORF">FTUN_7022</name>
</gene>
<dbReference type="KEGG" id="ftj:FTUN_7022"/>